<protein>
    <recommendedName>
        <fullName evidence="5">Short-chain dehydrogenase</fullName>
    </recommendedName>
</protein>
<dbReference type="CDD" id="cd05233">
    <property type="entry name" value="SDR_c"/>
    <property type="match status" value="1"/>
</dbReference>
<reference evidence="3" key="1">
    <citation type="submission" date="2021-12" db="EMBL/GenBank/DDBJ databases">
        <authorList>
            <person name="King R."/>
        </authorList>
    </citation>
    <scope>NUCLEOTIDE SEQUENCE</scope>
</reference>
<keyword evidence="2" id="KW-0560">Oxidoreductase</keyword>
<comment type="similarity">
    <text evidence="1">Belongs to the short-chain dehydrogenases/reductases (SDR) family.</text>
</comment>
<dbReference type="AlphaFoldDB" id="A0A9P0FZG9"/>
<dbReference type="PANTHER" id="PTHR43115">
    <property type="entry name" value="DEHYDROGENASE/REDUCTASE SDR FAMILY MEMBER 11"/>
    <property type="match status" value="1"/>
</dbReference>
<evidence type="ECO:0000313" key="4">
    <source>
        <dbReference type="Proteomes" id="UP001152759"/>
    </source>
</evidence>
<evidence type="ECO:0008006" key="5">
    <source>
        <dbReference type="Google" id="ProtNLM"/>
    </source>
</evidence>
<dbReference type="PRINTS" id="PR00081">
    <property type="entry name" value="GDHRDH"/>
</dbReference>
<proteinExistence type="inferred from homology"/>
<dbReference type="Pfam" id="PF00106">
    <property type="entry name" value="adh_short"/>
    <property type="match status" value="1"/>
</dbReference>
<dbReference type="GO" id="GO:0016491">
    <property type="term" value="F:oxidoreductase activity"/>
    <property type="evidence" value="ECO:0007669"/>
    <property type="project" value="UniProtKB-KW"/>
</dbReference>
<dbReference type="InterPro" id="IPR036291">
    <property type="entry name" value="NAD(P)-bd_dom_sf"/>
</dbReference>
<evidence type="ECO:0000256" key="2">
    <source>
        <dbReference type="ARBA" id="ARBA00023002"/>
    </source>
</evidence>
<dbReference type="InterPro" id="IPR002347">
    <property type="entry name" value="SDR_fam"/>
</dbReference>
<keyword evidence="4" id="KW-1185">Reference proteome</keyword>
<evidence type="ECO:0000313" key="3">
    <source>
        <dbReference type="EMBL" id="CAH0763091.1"/>
    </source>
</evidence>
<organism evidence="3 4">
    <name type="scientific">Bemisia tabaci</name>
    <name type="common">Sweetpotato whitefly</name>
    <name type="synonym">Aleurodes tabaci</name>
    <dbReference type="NCBI Taxonomy" id="7038"/>
    <lineage>
        <taxon>Eukaryota</taxon>
        <taxon>Metazoa</taxon>
        <taxon>Ecdysozoa</taxon>
        <taxon>Arthropoda</taxon>
        <taxon>Hexapoda</taxon>
        <taxon>Insecta</taxon>
        <taxon>Pterygota</taxon>
        <taxon>Neoptera</taxon>
        <taxon>Paraneoptera</taxon>
        <taxon>Hemiptera</taxon>
        <taxon>Sternorrhyncha</taxon>
        <taxon>Aleyrodoidea</taxon>
        <taxon>Aleyrodidae</taxon>
        <taxon>Aleyrodinae</taxon>
        <taxon>Bemisia</taxon>
    </lineage>
</organism>
<name>A0A9P0FZG9_BEMTA</name>
<accession>A0A9P0FZG9</accession>
<dbReference type="SUPFAM" id="SSF51735">
    <property type="entry name" value="NAD(P)-binding Rossmann-fold domains"/>
    <property type="match status" value="1"/>
</dbReference>
<dbReference type="PANTHER" id="PTHR43115:SF4">
    <property type="entry name" value="DEHYDROGENASE_REDUCTASE SDR FAMILY MEMBER 11"/>
    <property type="match status" value="1"/>
</dbReference>
<gene>
    <name evidence="3" type="ORF">BEMITA_LOCUS3141</name>
</gene>
<dbReference type="Gene3D" id="3.40.50.720">
    <property type="entry name" value="NAD(P)-binding Rossmann-like Domain"/>
    <property type="match status" value="1"/>
</dbReference>
<evidence type="ECO:0000256" key="1">
    <source>
        <dbReference type="ARBA" id="ARBA00006484"/>
    </source>
</evidence>
<dbReference type="Proteomes" id="UP001152759">
    <property type="component" value="Chromosome 10"/>
</dbReference>
<sequence>MDRWMGKIAVVTGASSGIGLATAKAFIRHGMTVVGLARRHEKMKTEMAGTEEPGKFYARQCDLSKLTDIEATFDWIQTELGTVHILINSAAVKKPGSIQDVSNEDLMAMIGVNFMGALHCMKQAIPLMRANGENRQIVNINSPYG</sequence>
<dbReference type="EMBL" id="OU963871">
    <property type="protein sequence ID" value="CAH0763091.1"/>
    <property type="molecule type" value="Genomic_DNA"/>
</dbReference>